<name>A0A380IG36_STRAI</name>
<keyword evidence="1" id="KW-0175">Coiled coil</keyword>
<feature type="coiled-coil region" evidence="1">
    <location>
        <begin position="6"/>
        <end position="40"/>
    </location>
</feature>
<sequence length="80" mass="9359">MSLSQVARLEEKVKKQAEKVAREEERLNTYQDQLQEAMYSTFITCQASSQIRFDEALERAFGKMTKPHTSQESNDTRRTE</sequence>
<dbReference type="InterPro" id="IPR046009">
    <property type="entry name" value="DUF5965"/>
</dbReference>
<reference evidence="2 3" key="1">
    <citation type="submission" date="2018-06" db="EMBL/GenBank/DDBJ databases">
        <authorList>
            <consortium name="Pathogen Informatics"/>
            <person name="Doyle S."/>
        </authorList>
    </citation>
    <scope>NUCLEOTIDE SEQUENCE [LARGE SCALE GENOMIC DNA]</scope>
    <source>
        <strain evidence="2 3">NCTC12957</strain>
    </source>
</reference>
<evidence type="ECO:0000313" key="3">
    <source>
        <dbReference type="Proteomes" id="UP000255213"/>
    </source>
</evidence>
<dbReference type="Pfam" id="PF19390">
    <property type="entry name" value="DUF5965"/>
    <property type="match status" value="1"/>
</dbReference>
<gene>
    <name evidence="2" type="ORF">NCTC12957_01616</name>
</gene>
<accession>A0A380IG36</accession>
<evidence type="ECO:0000256" key="1">
    <source>
        <dbReference type="SAM" id="Coils"/>
    </source>
</evidence>
<evidence type="ECO:0000313" key="2">
    <source>
        <dbReference type="EMBL" id="SUN08029.1"/>
    </source>
</evidence>
<organism evidence="2 3">
    <name type="scientific">Streptococcus acidominimus</name>
    <dbReference type="NCBI Taxonomy" id="1326"/>
    <lineage>
        <taxon>Bacteria</taxon>
        <taxon>Bacillati</taxon>
        <taxon>Bacillota</taxon>
        <taxon>Bacilli</taxon>
        <taxon>Lactobacillales</taxon>
        <taxon>Streptococcaceae</taxon>
        <taxon>Streptococcus</taxon>
    </lineage>
</organism>
<protein>
    <submittedName>
        <fullName evidence="2">Uncharacterized protein</fullName>
    </submittedName>
</protein>
<proteinExistence type="predicted"/>
<dbReference type="EMBL" id="UHEN01000001">
    <property type="protein sequence ID" value="SUN08029.1"/>
    <property type="molecule type" value="Genomic_DNA"/>
</dbReference>
<dbReference type="AlphaFoldDB" id="A0A380IG36"/>
<dbReference type="Proteomes" id="UP000255213">
    <property type="component" value="Unassembled WGS sequence"/>
</dbReference>